<evidence type="ECO:0000313" key="2">
    <source>
        <dbReference type="Proteomes" id="UP000692954"/>
    </source>
</evidence>
<protein>
    <submittedName>
        <fullName evidence="1">Uncharacterized protein</fullName>
    </submittedName>
</protein>
<dbReference type="Proteomes" id="UP000692954">
    <property type="component" value="Unassembled WGS sequence"/>
</dbReference>
<dbReference type="EMBL" id="CAJJDN010000070">
    <property type="protein sequence ID" value="CAD8098668.1"/>
    <property type="molecule type" value="Genomic_DNA"/>
</dbReference>
<accession>A0A8S1P6V0</accession>
<gene>
    <name evidence="1" type="ORF">PSON_ATCC_30995.1.T0700235</name>
</gene>
<name>A0A8S1P6V0_9CILI</name>
<evidence type="ECO:0000313" key="1">
    <source>
        <dbReference type="EMBL" id="CAD8098668.1"/>
    </source>
</evidence>
<sequence>MPHQTDNILLSKMSQRIKKGLKRKPHMQNQRKENLQKNRYIQMTQNDASTPIIQESLGPFPQIGEKQIQIQIFAQRNVESFNFHHLKEFQYDLYDLNCDEKDQEILCSKTFKLDQIHEYHDNDACYENHSENNLQRF</sequence>
<comment type="caution">
    <text evidence="1">The sequence shown here is derived from an EMBL/GenBank/DDBJ whole genome shotgun (WGS) entry which is preliminary data.</text>
</comment>
<keyword evidence="2" id="KW-1185">Reference proteome</keyword>
<proteinExistence type="predicted"/>
<dbReference type="AlphaFoldDB" id="A0A8S1P6V0"/>
<reference evidence="1" key="1">
    <citation type="submission" date="2021-01" db="EMBL/GenBank/DDBJ databases">
        <authorList>
            <consortium name="Genoscope - CEA"/>
            <person name="William W."/>
        </authorList>
    </citation>
    <scope>NUCLEOTIDE SEQUENCE</scope>
</reference>
<organism evidence="1 2">
    <name type="scientific">Paramecium sonneborni</name>
    <dbReference type="NCBI Taxonomy" id="65129"/>
    <lineage>
        <taxon>Eukaryota</taxon>
        <taxon>Sar</taxon>
        <taxon>Alveolata</taxon>
        <taxon>Ciliophora</taxon>
        <taxon>Intramacronucleata</taxon>
        <taxon>Oligohymenophorea</taxon>
        <taxon>Peniculida</taxon>
        <taxon>Parameciidae</taxon>
        <taxon>Paramecium</taxon>
    </lineage>
</organism>